<dbReference type="PRINTS" id="PR00195">
    <property type="entry name" value="DYNAMIN"/>
</dbReference>
<dbReference type="GO" id="GO:0008017">
    <property type="term" value="F:microtubule binding"/>
    <property type="evidence" value="ECO:0007669"/>
    <property type="project" value="TreeGrafter"/>
</dbReference>
<dbReference type="Pfam" id="PF00350">
    <property type="entry name" value="Dynamin_N"/>
    <property type="match status" value="1"/>
</dbReference>
<gene>
    <name evidence="5" type="ORF">M406DRAFT_108962</name>
</gene>
<evidence type="ECO:0000259" key="4">
    <source>
        <dbReference type="PROSITE" id="PS51388"/>
    </source>
</evidence>
<dbReference type="SUPFAM" id="SSF52540">
    <property type="entry name" value="P-loop containing nucleoside triphosphate hydrolases"/>
    <property type="match status" value="1"/>
</dbReference>
<dbReference type="InterPro" id="IPR027417">
    <property type="entry name" value="P-loop_NTPase"/>
</dbReference>
<evidence type="ECO:0000256" key="1">
    <source>
        <dbReference type="ARBA" id="ARBA00022741"/>
    </source>
</evidence>
<evidence type="ECO:0000313" key="6">
    <source>
        <dbReference type="Proteomes" id="UP000803844"/>
    </source>
</evidence>
<keyword evidence="6" id="KW-1185">Reference proteome</keyword>
<protein>
    <recommendedName>
        <fullName evidence="4">GED domain-containing protein</fullName>
    </recommendedName>
</protein>
<dbReference type="InterPro" id="IPR001401">
    <property type="entry name" value="Dynamin_GTPase"/>
</dbReference>
<dbReference type="GO" id="GO:0031623">
    <property type="term" value="P:receptor internalization"/>
    <property type="evidence" value="ECO:0007669"/>
    <property type="project" value="TreeGrafter"/>
</dbReference>
<feature type="region of interest" description="Disordered" evidence="3">
    <location>
        <begin position="934"/>
        <end position="965"/>
    </location>
</feature>
<dbReference type="PANTHER" id="PTHR11566:SF131">
    <property type="entry name" value="GTPASE, PUTATIVE (AFU_ORTHOLOGUE AFUA_6G07630)-RELATED"/>
    <property type="match status" value="1"/>
</dbReference>
<dbReference type="InterPro" id="IPR022812">
    <property type="entry name" value="Dynamin"/>
</dbReference>
<dbReference type="EMBL" id="MU032351">
    <property type="protein sequence ID" value="KAF3762062.1"/>
    <property type="molecule type" value="Genomic_DNA"/>
</dbReference>
<dbReference type="InterPro" id="IPR045063">
    <property type="entry name" value="Dynamin_N"/>
</dbReference>
<feature type="region of interest" description="Disordered" evidence="3">
    <location>
        <begin position="597"/>
        <end position="658"/>
    </location>
</feature>
<dbReference type="InterPro" id="IPR020850">
    <property type="entry name" value="GED_dom"/>
</dbReference>
<keyword evidence="1" id="KW-0547">Nucleotide-binding</keyword>
<dbReference type="Gene3D" id="3.40.50.300">
    <property type="entry name" value="P-loop containing nucleotide triphosphate hydrolases"/>
    <property type="match status" value="1"/>
</dbReference>
<dbReference type="GO" id="GO:0005886">
    <property type="term" value="C:plasma membrane"/>
    <property type="evidence" value="ECO:0007669"/>
    <property type="project" value="TreeGrafter"/>
</dbReference>
<dbReference type="GO" id="GO:0005737">
    <property type="term" value="C:cytoplasm"/>
    <property type="evidence" value="ECO:0007669"/>
    <property type="project" value="TreeGrafter"/>
</dbReference>
<proteinExistence type="predicted"/>
<accession>A0A9P5CLB9</accession>
<dbReference type="SMART" id="SM00053">
    <property type="entry name" value="DYNc"/>
    <property type="match status" value="1"/>
</dbReference>
<feature type="compositionally biased region" description="Basic and acidic residues" evidence="3">
    <location>
        <begin position="626"/>
        <end position="637"/>
    </location>
</feature>
<feature type="compositionally biased region" description="Low complexity" evidence="3">
    <location>
        <begin position="23"/>
        <end position="49"/>
    </location>
</feature>
<keyword evidence="2" id="KW-0342">GTP-binding</keyword>
<dbReference type="Pfam" id="PF01031">
    <property type="entry name" value="Dynamin_M"/>
    <property type="match status" value="1"/>
</dbReference>
<dbReference type="AlphaFoldDB" id="A0A9P5CLB9"/>
<feature type="region of interest" description="Disordered" evidence="3">
    <location>
        <begin position="428"/>
        <end position="448"/>
    </location>
</feature>
<dbReference type="OrthoDB" id="5061070at2759"/>
<comment type="caution">
    <text evidence="5">The sequence shown here is derived from an EMBL/GenBank/DDBJ whole genome shotgun (WGS) entry which is preliminary data.</text>
</comment>
<evidence type="ECO:0000256" key="3">
    <source>
        <dbReference type="SAM" id="MobiDB-lite"/>
    </source>
</evidence>
<evidence type="ECO:0000313" key="5">
    <source>
        <dbReference type="EMBL" id="KAF3762062.1"/>
    </source>
</evidence>
<dbReference type="GeneID" id="63832456"/>
<dbReference type="GO" id="GO:0003924">
    <property type="term" value="F:GTPase activity"/>
    <property type="evidence" value="ECO:0007669"/>
    <property type="project" value="InterPro"/>
</dbReference>
<dbReference type="CDD" id="cd08771">
    <property type="entry name" value="DLP_1"/>
    <property type="match status" value="1"/>
</dbReference>
<dbReference type="GO" id="GO:0005525">
    <property type="term" value="F:GTP binding"/>
    <property type="evidence" value="ECO:0007669"/>
    <property type="project" value="InterPro"/>
</dbReference>
<evidence type="ECO:0000256" key="2">
    <source>
        <dbReference type="ARBA" id="ARBA00023134"/>
    </source>
</evidence>
<dbReference type="PANTHER" id="PTHR11566">
    <property type="entry name" value="DYNAMIN"/>
    <property type="match status" value="1"/>
</dbReference>
<reference evidence="5" key="1">
    <citation type="journal article" date="2020" name="Phytopathology">
        <title>Genome sequence of the chestnut blight fungus Cryphonectria parasitica EP155: A fundamental resource for an archetypical invasive plant pathogen.</title>
        <authorList>
            <person name="Crouch J.A."/>
            <person name="Dawe A."/>
            <person name="Aerts A."/>
            <person name="Barry K."/>
            <person name="Churchill A.C.L."/>
            <person name="Grimwood J."/>
            <person name="Hillman B."/>
            <person name="Milgroom M.G."/>
            <person name="Pangilinan J."/>
            <person name="Smith M."/>
            <person name="Salamov A."/>
            <person name="Schmutz J."/>
            <person name="Yadav J."/>
            <person name="Grigoriev I.V."/>
            <person name="Nuss D."/>
        </authorList>
    </citation>
    <scope>NUCLEOTIDE SEQUENCE</scope>
    <source>
        <strain evidence="5">EP155</strain>
    </source>
</reference>
<name>A0A9P5CLB9_CRYP1</name>
<feature type="domain" description="GED" evidence="4">
    <location>
        <begin position="840"/>
        <end position="936"/>
    </location>
</feature>
<dbReference type="RefSeq" id="XP_040773041.1">
    <property type="nucleotide sequence ID" value="XM_040915327.1"/>
</dbReference>
<feature type="region of interest" description="Disordered" evidence="3">
    <location>
        <begin position="1"/>
        <end position="64"/>
    </location>
</feature>
<dbReference type="InterPro" id="IPR000375">
    <property type="entry name" value="Dynamin_stalk"/>
</dbReference>
<feature type="compositionally biased region" description="Polar residues" evidence="3">
    <location>
        <begin position="597"/>
        <end position="606"/>
    </location>
</feature>
<dbReference type="PROSITE" id="PS51388">
    <property type="entry name" value="GED"/>
    <property type="match status" value="1"/>
</dbReference>
<dbReference type="GO" id="GO:0005874">
    <property type="term" value="C:microtubule"/>
    <property type="evidence" value="ECO:0007669"/>
    <property type="project" value="TreeGrafter"/>
</dbReference>
<dbReference type="Gene3D" id="1.20.120.1240">
    <property type="entry name" value="Dynamin, middle domain"/>
    <property type="match status" value="1"/>
</dbReference>
<dbReference type="Proteomes" id="UP000803844">
    <property type="component" value="Unassembled WGS sequence"/>
</dbReference>
<feature type="compositionally biased region" description="Polar residues" evidence="3">
    <location>
        <begin position="940"/>
        <end position="950"/>
    </location>
</feature>
<sequence length="965" mass="109854">MPPRVKPEPGATIPETPPRRGNPRPNNPSTPRTRTRVPSRPAPSADSSSGFSPEDPRGRRSGAPTVDTRVAALQAPPPSSDTDNDCVFMEVRPRTKIEVGTDGAIDMPFAGAEPGDIDKNLKDIGQHLKKFNDTLGSLQQLGIHHDTPLPELILVGDQSSGKSSLMSAISKIILPRSDGVCTRCPIHIRLSSDSAWRCRISLQQDYAYRPPNNEPITEADVTDQNPFPPWVKQQREVKEFKMVYQKTDPIDDIVRWAQIAILNHNRNYKNYVPKDWNQRTPEEQDPEVEAQLLAEAERHTEAKFSPNTVAIEVKGPELPDLSFYDMPGVFRNAKHEEDQFLVKVVENLVKSYVSHEKAIIMWAVPMNHDPETSSTFTLIRNIRAQGRTIGVMTKADLLPRGGHAQWLAMLAGQQHQVGRGYFITSRAPPSVNLDGTPHGNELRRERPSLSDERAAEEAFFNRQVPSADRTWPDEFSPFDDRCGIDQLVKFLAQDLAQEFAKNLPSLSQKLHAKLHSTQESLRRLPEMPQNPEYEVRKSILKFTSDVQARLKSKAFAASWSAIAEGFKARIIDLYPRFRVKPEGFAIHADGSDRDSVYSVNNSPSLSNKRHRPIDLTTEGTPSAQRRRVENTRVKTEEGNGSFSLGSPRGTPGPVNGRIPSKTLEEIRVLIRSEREAGKPGEIPYDVIERLCMEAVRPWSAPWQKFLDETMLHLRRELDASLGESFQDLKKRQVYSIVQKLTREWLKDHRGRIFHQLERNYKMETTKIYTLDDETFARHRVHEGNMLKRNRHFQRMKQYNGDHSPTKLEDWSTMSAEARRKEEIETQKEAVKLGEDPFKDELDVASHVRGYYLTAAMRFIDVVSMQITCGLFPDLVADIELYLENKMGLTQRTDPDIFVALMEEEQSTAEKRLKLKAELQRFQRAVRELSDLEETVMRGSMNDSATPQQEDQYMRDVEVNDAEDEI</sequence>
<organism evidence="5 6">
    <name type="scientific">Cryphonectria parasitica (strain ATCC 38755 / EP155)</name>
    <dbReference type="NCBI Taxonomy" id="660469"/>
    <lineage>
        <taxon>Eukaryota</taxon>
        <taxon>Fungi</taxon>
        <taxon>Dikarya</taxon>
        <taxon>Ascomycota</taxon>
        <taxon>Pezizomycotina</taxon>
        <taxon>Sordariomycetes</taxon>
        <taxon>Sordariomycetidae</taxon>
        <taxon>Diaporthales</taxon>
        <taxon>Cryphonectriaceae</taxon>
        <taxon>Cryphonectria-Endothia species complex</taxon>
        <taxon>Cryphonectria</taxon>
    </lineage>
</organism>